<dbReference type="PROSITE" id="PS00211">
    <property type="entry name" value="ABC_TRANSPORTER_1"/>
    <property type="match status" value="1"/>
</dbReference>
<dbReference type="InterPro" id="IPR017871">
    <property type="entry name" value="ABC_transporter-like_CS"/>
</dbReference>
<dbReference type="EMBL" id="RXOE01000011">
    <property type="protein sequence ID" value="RTQ30891.1"/>
    <property type="molecule type" value="Genomic_DNA"/>
</dbReference>
<evidence type="ECO:0000256" key="6">
    <source>
        <dbReference type="ARBA" id="ARBA00022840"/>
    </source>
</evidence>
<dbReference type="GO" id="GO:0005524">
    <property type="term" value="F:ATP binding"/>
    <property type="evidence" value="ECO:0007669"/>
    <property type="project" value="UniProtKB-KW"/>
</dbReference>
<evidence type="ECO:0000256" key="3">
    <source>
        <dbReference type="ARBA" id="ARBA00022597"/>
    </source>
</evidence>
<dbReference type="RefSeq" id="WP_126473620.1">
    <property type="nucleotide sequence ID" value="NZ_RXOE01000011.1"/>
</dbReference>
<evidence type="ECO:0000256" key="1">
    <source>
        <dbReference type="ARBA" id="ARBA00022448"/>
    </source>
</evidence>
<proteinExistence type="predicted"/>
<keyword evidence="11" id="KW-1185">Reference proteome</keyword>
<dbReference type="Gene3D" id="3.40.50.300">
    <property type="entry name" value="P-loop containing nucleotide triphosphate hydrolases"/>
    <property type="match status" value="2"/>
</dbReference>
<evidence type="ECO:0000256" key="4">
    <source>
        <dbReference type="ARBA" id="ARBA00022737"/>
    </source>
</evidence>
<evidence type="ECO:0000259" key="9">
    <source>
        <dbReference type="PROSITE" id="PS50893"/>
    </source>
</evidence>
<keyword evidence="2" id="KW-1003">Cell membrane</keyword>
<evidence type="ECO:0000256" key="8">
    <source>
        <dbReference type="ARBA" id="ARBA00023136"/>
    </source>
</evidence>
<dbReference type="GO" id="GO:0016887">
    <property type="term" value="F:ATP hydrolysis activity"/>
    <property type="evidence" value="ECO:0007669"/>
    <property type="project" value="InterPro"/>
</dbReference>
<dbReference type="PROSITE" id="PS50893">
    <property type="entry name" value="ABC_TRANSPORTER_2"/>
    <property type="match status" value="2"/>
</dbReference>
<keyword evidence="8" id="KW-0472">Membrane</keyword>
<keyword evidence="7" id="KW-1278">Translocase</keyword>
<dbReference type="CDD" id="cd03215">
    <property type="entry name" value="ABC_Carb_Monos_II"/>
    <property type="match status" value="1"/>
</dbReference>
<dbReference type="InterPro" id="IPR003593">
    <property type="entry name" value="AAA+_ATPase"/>
</dbReference>
<keyword evidence="3" id="KW-0762">Sugar transport</keyword>
<dbReference type="CDD" id="cd03216">
    <property type="entry name" value="ABC_Carb_Monos_I"/>
    <property type="match status" value="1"/>
</dbReference>
<reference evidence="10 11" key="1">
    <citation type="submission" date="2018-12" db="EMBL/GenBank/DDBJ databases">
        <title>The genome of Variovorax gossypii DSM 100435.</title>
        <authorList>
            <person name="Gao J."/>
            <person name="Sun J."/>
        </authorList>
    </citation>
    <scope>NUCLEOTIDE SEQUENCE [LARGE SCALE GENOMIC DNA]</scope>
    <source>
        <strain evidence="10 11">DSM 100435</strain>
    </source>
</reference>
<dbReference type="InterPro" id="IPR050107">
    <property type="entry name" value="ABC_carbohydrate_import_ATPase"/>
</dbReference>
<dbReference type="OrthoDB" id="9776369at2"/>
<dbReference type="Pfam" id="PF00005">
    <property type="entry name" value="ABC_tran"/>
    <property type="match status" value="2"/>
</dbReference>
<name>A0A3S0JRN3_9BURK</name>
<sequence>MTNAVDKREAKSSVAVEFDGIVKAFGPVQVLHGVSFALAPGRVYGLLGENGAGKSTLMKILSGYESATGGALKINGQPQQFASSRDAEALGIVLIHQEFNLAEDLNVAQNIFLGHEKKMWPLGRRFAPSVPRGEQGSLGRPGASSKGWLLDDAAMERDAASALAAVGLNIDPRTKVRKLIVAEKQLVEIAKAIARRARLLVMDEPTATLTPGETERLFKLIAQLRADGVTIVYISHKLDEVEQVTDEVIVMRDGRFVARAPTADVTRQQMANLMVGRELADLYPPRDAVTATGAPAMRVSGFSVPGWAQDASFEVRPGEILGFAGLVGAGRTELFEGLLGLRPASGGSVEMLGKPVPHGKGWRNPRDAARDGLTYLSEDRKGKGLHVNFGLRQNLTLMALERYAQPWLKPEAERGALAEAVKDYGIRTGSLDVKASSLSGGNQQKLALAKVLQPRPKVVVLDEPTRGVDVGAKRDIYFLIQRLAREGLAVIVVSSELMELIGLCHRVAVMRAGRIVATLDADHLTEEELIAHATGTADTTAAHA</sequence>
<dbReference type="SMART" id="SM00382">
    <property type="entry name" value="AAA"/>
    <property type="match status" value="2"/>
</dbReference>
<accession>A0A3S0JRN3</accession>
<dbReference type="InterPro" id="IPR027417">
    <property type="entry name" value="P-loop_NTPase"/>
</dbReference>
<comment type="caution">
    <text evidence="10">The sequence shown here is derived from an EMBL/GenBank/DDBJ whole genome shotgun (WGS) entry which is preliminary data.</text>
</comment>
<keyword evidence="6 10" id="KW-0067">ATP-binding</keyword>
<organism evidence="10 11">
    <name type="scientific">Variovorax gossypii</name>
    <dbReference type="NCBI Taxonomy" id="1679495"/>
    <lineage>
        <taxon>Bacteria</taxon>
        <taxon>Pseudomonadati</taxon>
        <taxon>Pseudomonadota</taxon>
        <taxon>Betaproteobacteria</taxon>
        <taxon>Burkholderiales</taxon>
        <taxon>Comamonadaceae</taxon>
        <taxon>Variovorax</taxon>
    </lineage>
</organism>
<dbReference type="PANTHER" id="PTHR43790">
    <property type="entry name" value="CARBOHYDRATE TRANSPORT ATP-BINDING PROTEIN MG119-RELATED"/>
    <property type="match status" value="1"/>
</dbReference>
<dbReference type="SUPFAM" id="SSF52540">
    <property type="entry name" value="P-loop containing nucleoside triphosphate hydrolases"/>
    <property type="match status" value="2"/>
</dbReference>
<keyword evidence="1" id="KW-0813">Transport</keyword>
<evidence type="ECO:0000313" key="11">
    <source>
        <dbReference type="Proteomes" id="UP000267418"/>
    </source>
</evidence>
<feature type="domain" description="ABC transporter" evidence="9">
    <location>
        <begin position="16"/>
        <end position="278"/>
    </location>
</feature>
<gene>
    <name evidence="10" type="ORF">EJP69_28095</name>
</gene>
<evidence type="ECO:0000256" key="5">
    <source>
        <dbReference type="ARBA" id="ARBA00022741"/>
    </source>
</evidence>
<dbReference type="InterPro" id="IPR003439">
    <property type="entry name" value="ABC_transporter-like_ATP-bd"/>
</dbReference>
<keyword evidence="4" id="KW-0677">Repeat</keyword>
<protein>
    <submittedName>
        <fullName evidence="10">Sugar ABC transporter ATP-binding protein</fullName>
    </submittedName>
</protein>
<evidence type="ECO:0000256" key="2">
    <source>
        <dbReference type="ARBA" id="ARBA00022475"/>
    </source>
</evidence>
<keyword evidence="5" id="KW-0547">Nucleotide-binding</keyword>
<evidence type="ECO:0000256" key="7">
    <source>
        <dbReference type="ARBA" id="ARBA00022967"/>
    </source>
</evidence>
<dbReference type="Proteomes" id="UP000267418">
    <property type="component" value="Unassembled WGS sequence"/>
</dbReference>
<dbReference type="AlphaFoldDB" id="A0A3S0JRN3"/>
<evidence type="ECO:0000313" key="10">
    <source>
        <dbReference type="EMBL" id="RTQ30891.1"/>
    </source>
</evidence>
<dbReference type="PANTHER" id="PTHR43790:SF3">
    <property type="entry name" value="D-ALLOSE IMPORT ATP-BINDING PROTEIN ALSA-RELATED"/>
    <property type="match status" value="1"/>
</dbReference>
<feature type="domain" description="ABC transporter" evidence="9">
    <location>
        <begin position="277"/>
        <end position="537"/>
    </location>
</feature>